<name>A0A1X2G5G2_9FUNG</name>
<protein>
    <submittedName>
        <fullName evidence="1">Uncharacterized protein</fullName>
    </submittedName>
</protein>
<accession>A0A1X2G5G2</accession>
<keyword evidence="2" id="KW-1185">Reference proteome</keyword>
<dbReference type="Proteomes" id="UP000242146">
    <property type="component" value="Unassembled WGS sequence"/>
</dbReference>
<proteinExistence type="predicted"/>
<dbReference type="EMBL" id="MCGT01000042">
    <property type="protein sequence ID" value="ORX45528.1"/>
    <property type="molecule type" value="Genomic_DNA"/>
</dbReference>
<sequence>MNFGNELLTFRLPWDELPGDELPGGDRLSKIILKSQSAINIISQAILDVPADTYTITDGEWPTGLRSDVVYEPHAVVQEVLPPIIVEVQSIVDEKFMTRLVKYCQFAYDRYGMLPIAFIICVGKVLPAALLSKFTPHGQMPWLSVLGSSDFWAKGCYMVTNQGPLQDIRHSPGRHELSPLQALSLFLLERSPTLHTHSHSEDPTVIKLYTESRNLTDTQEQHHEQFKEVIDVVSYNNTKIIEKADAALNNVPGSEVARHLLAKAIAFNAAVKRKYLGVDDSDDDLEPLPAVSFQPLFSSDHDDIRFVATYREMNPERINSKRCLDEAHRAGRCKTITTSAGLRTFYNRKVKK</sequence>
<evidence type="ECO:0000313" key="1">
    <source>
        <dbReference type="EMBL" id="ORX45528.1"/>
    </source>
</evidence>
<gene>
    <name evidence="1" type="ORF">DM01DRAFT_1340035</name>
</gene>
<dbReference type="AlphaFoldDB" id="A0A1X2G5G2"/>
<evidence type="ECO:0000313" key="2">
    <source>
        <dbReference type="Proteomes" id="UP000242146"/>
    </source>
</evidence>
<dbReference type="OrthoDB" id="2247219at2759"/>
<comment type="caution">
    <text evidence="1">The sequence shown here is derived from an EMBL/GenBank/DDBJ whole genome shotgun (WGS) entry which is preliminary data.</text>
</comment>
<reference evidence="1 2" key="1">
    <citation type="submission" date="2016-07" db="EMBL/GenBank/DDBJ databases">
        <title>Pervasive Adenine N6-methylation of Active Genes in Fungi.</title>
        <authorList>
            <consortium name="DOE Joint Genome Institute"/>
            <person name="Mondo S.J."/>
            <person name="Dannebaum R.O."/>
            <person name="Kuo R.C."/>
            <person name="Labutti K."/>
            <person name="Haridas S."/>
            <person name="Kuo A."/>
            <person name="Salamov A."/>
            <person name="Ahrendt S.R."/>
            <person name="Lipzen A."/>
            <person name="Sullivan W."/>
            <person name="Andreopoulos W.B."/>
            <person name="Clum A."/>
            <person name="Lindquist E."/>
            <person name="Daum C."/>
            <person name="Ramamoorthy G.K."/>
            <person name="Gryganskyi A."/>
            <person name="Culley D."/>
            <person name="Magnuson J.K."/>
            <person name="James T.Y."/>
            <person name="O'Malley M.A."/>
            <person name="Stajich J.E."/>
            <person name="Spatafora J.W."/>
            <person name="Visel A."/>
            <person name="Grigoriev I.V."/>
        </authorList>
    </citation>
    <scope>NUCLEOTIDE SEQUENCE [LARGE SCALE GENOMIC DNA]</scope>
    <source>
        <strain evidence="1 2">NRRL 3301</strain>
    </source>
</reference>
<organism evidence="1 2">
    <name type="scientific">Hesseltinella vesiculosa</name>
    <dbReference type="NCBI Taxonomy" id="101127"/>
    <lineage>
        <taxon>Eukaryota</taxon>
        <taxon>Fungi</taxon>
        <taxon>Fungi incertae sedis</taxon>
        <taxon>Mucoromycota</taxon>
        <taxon>Mucoromycotina</taxon>
        <taxon>Mucoromycetes</taxon>
        <taxon>Mucorales</taxon>
        <taxon>Cunninghamellaceae</taxon>
        <taxon>Hesseltinella</taxon>
    </lineage>
</organism>